<comment type="catalytic activity">
    <reaction evidence="8">
        <text>Dipeptidase E catalyzes the hydrolysis of dipeptides Asp-|-Xaa. It does not act on peptides with N-terminal Glu, Asn or Gln, nor does it cleave isoaspartyl peptides.</text>
        <dbReference type="EC" id="3.4.13.21"/>
    </reaction>
</comment>
<keyword evidence="4" id="KW-0645">Protease</keyword>
<dbReference type="GO" id="GO:0006508">
    <property type="term" value="P:proteolysis"/>
    <property type="evidence" value="ECO:0007669"/>
    <property type="project" value="UniProtKB-KW"/>
</dbReference>
<proteinExistence type="inferred from homology"/>
<dbReference type="SUPFAM" id="SSF52317">
    <property type="entry name" value="Class I glutamine amidotransferase-like"/>
    <property type="match status" value="1"/>
</dbReference>
<keyword evidence="7 11" id="KW-0224">Dipeptidase</keyword>
<comment type="caution">
    <text evidence="11">The sequence shown here is derived from an EMBL/GenBank/DDBJ whole genome shotgun (WGS) entry which is preliminary data.</text>
</comment>
<dbReference type="Pfam" id="PF03575">
    <property type="entry name" value="Peptidase_S51"/>
    <property type="match status" value="1"/>
</dbReference>
<evidence type="ECO:0000256" key="6">
    <source>
        <dbReference type="ARBA" id="ARBA00022825"/>
    </source>
</evidence>
<evidence type="ECO:0000256" key="9">
    <source>
        <dbReference type="ARBA" id="ARBA00066675"/>
    </source>
</evidence>
<evidence type="ECO:0000256" key="3">
    <source>
        <dbReference type="ARBA" id="ARBA00022490"/>
    </source>
</evidence>
<dbReference type="GO" id="GO:0016805">
    <property type="term" value="F:dipeptidase activity"/>
    <property type="evidence" value="ECO:0007669"/>
    <property type="project" value="UniProtKB-KW"/>
</dbReference>
<dbReference type="Gene3D" id="3.40.50.880">
    <property type="match status" value="1"/>
</dbReference>
<comment type="similarity">
    <text evidence="2">Belongs to the peptidase S51 family.</text>
</comment>
<evidence type="ECO:0000256" key="10">
    <source>
        <dbReference type="ARBA" id="ARBA00075877"/>
    </source>
</evidence>
<keyword evidence="12" id="KW-1185">Reference proteome</keyword>
<dbReference type="FunFam" id="3.40.50.880:FF:000007">
    <property type="entry name" value="Peptidase E"/>
    <property type="match status" value="1"/>
</dbReference>
<comment type="subcellular location">
    <subcellularLocation>
        <location evidence="1">Cytoplasm</location>
    </subcellularLocation>
</comment>
<dbReference type="RefSeq" id="WP_282592112.1">
    <property type="nucleotide sequence ID" value="NZ_JAPAAF010000017.1"/>
</dbReference>
<dbReference type="CDD" id="cd03146">
    <property type="entry name" value="GAT1_Peptidase_E"/>
    <property type="match status" value="1"/>
</dbReference>
<organism evidence="11 12">
    <name type="scientific">Gaoshiqia sediminis</name>
    <dbReference type="NCBI Taxonomy" id="2986998"/>
    <lineage>
        <taxon>Bacteria</taxon>
        <taxon>Pseudomonadati</taxon>
        <taxon>Bacteroidota</taxon>
        <taxon>Bacteroidia</taxon>
        <taxon>Marinilabiliales</taxon>
        <taxon>Prolixibacteraceae</taxon>
        <taxon>Gaoshiqia</taxon>
    </lineage>
</organism>
<evidence type="ECO:0000256" key="4">
    <source>
        <dbReference type="ARBA" id="ARBA00022670"/>
    </source>
</evidence>
<name>A0AA42C956_9BACT</name>
<evidence type="ECO:0000256" key="8">
    <source>
        <dbReference type="ARBA" id="ARBA00050239"/>
    </source>
</evidence>
<protein>
    <recommendedName>
        <fullName evidence="9">dipeptidase E</fullName>
        <ecNumber evidence="9">3.4.13.21</ecNumber>
    </recommendedName>
    <alternativeName>
        <fullName evidence="10">Asp-specific dipeptidase</fullName>
    </alternativeName>
</protein>
<evidence type="ECO:0000313" key="11">
    <source>
        <dbReference type="EMBL" id="MCW0483511.1"/>
    </source>
</evidence>
<evidence type="ECO:0000256" key="7">
    <source>
        <dbReference type="ARBA" id="ARBA00022997"/>
    </source>
</evidence>
<dbReference type="GO" id="GO:0005737">
    <property type="term" value="C:cytoplasm"/>
    <property type="evidence" value="ECO:0007669"/>
    <property type="project" value="UniProtKB-SubCell"/>
</dbReference>
<dbReference type="GO" id="GO:0008236">
    <property type="term" value="F:serine-type peptidase activity"/>
    <property type="evidence" value="ECO:0007669"/>
    <property type="project" value="UniProtKB-KW"/>
</dbReference>
<dbReference type="AlphaFoldDB" id="A0AA42C956"/>
<reference evidence="11" key="1">
    <citation type="submission" date="2022-10" db="EMBL/GenBank/DDBJ databases">
        <title>Gaoshiqiia sediminis gen. nov., sp. nov., isolated from coastal sediment.</title>
        <authorList>
            <person name="Yu W.X."/>
            <person name="Mu D.S."/>
            <person name="Du J.Z."/>
            <person name="Liang Y.Q."/>
        </authorList>
    </citation>
    <scope>NUCLEOTIDE SEQUENCE</scope>
    <source>
        <strain evidence="11">A06</strain>
    </source>
</reference>
<dbReference type="InterPro" id="IPR029062">
    <property type="entry name" value="Class_I_gatase-like"/>
</dbReference>
<accession>A0AA42C956</accession>
<keyword evidence="3" id="KW-0963">Cytoplasm</keyword>
<keyword evidence="5 11" id="KW-0378">Hydrolase</keyword>
<gene>
    <name evidence="11" type="primary">pepE</name>
    <name evidence="11" type="ORF">N2K84_12275</name>
</gene>
<dbReference type="NCBIfam" id="NF003642">
    <property type="entry name" value="PRK05282.1"/>
    <property type="match status" value="1"/>
</dbReference>
<keyword evidence="6" id="KW-0720">Serine protease</keyword>
<evidence type="ECO:0000313" key="12">
    <source>
        <dbReference type="Proteomes" id="UP001163821"/>
    </source>
</evidence>
<evidence type="ECO:0000256" key="1">
    <source>
        <dbReference type="ARBA" id="ARBA00004496"/>
    </source>
</evidence>
<dbReference type="EC" id="3.4.13.21" evidence="9"/>
<evidence type="ECO:0000256" key="2">
    <source>
        <dbReference type="ARBA" id="ARBA00006534"/>
    </source>
</evidence>
<sequence>MKLLLISNSTMPGEAYLDYPKQQIKKFLGEKPVKALFVPYAAVTFSFDEYEQKVNDRFAELGHSVAGIHHCKDPKKAVKEAEAIVVGGGNTWQLVRMLHDQGLMQLIREKVLDGIPYIGWSAGSNVACPTLRTTNDMPIIDPTSFNTTGLVPFQINPHYLDANPDGHAGETREQRINEFIEINPKTYVVGLREGTMLWLEDDQLELIGKLPARIFRKGLEPIELRAGDDFGFLLK</sequence>
<dbReference type="PANTHER" id="PTHR20842">
    <property type="entry name" value="PROTEASE S51 ALPHA-ASPARTYL DIPEPTIDASE"/>
    <property type="match status" value="1"/>
</dbReference>
<evidence type="ECO:0000256" key="5">
    <source>
        <dbReference type="ARBA" id="ARBA00022801"/>
    </source>
</evidence>
<dbReference type="EMBL" id="JAPAAF010000017">
    <property type="protein sequence ID" value="MCW0483511.1"/>
    <property type="molecule type" value="Genomic_DNA"/>
</dbReference>
<dbReference type="Proteomes" id="UP001163821">
    <property type="component" value="Unassembled WGS sequence"/>
</dbReference>
<dbReference type="InterPro" id="IPR005320">
    <property type="entry name" value="Peptidase_S51"/>
</dbReference>
<dbReference type="PANTHER" id="PTHR20842:SF0">
    <property type="entry name" value="ALPHA-ASPARTYL DIPEPTIDASE"/>
    <property type="match status" value="1"/>
</dbReference>